<feature type="chain" id="PRO_5042833750" description="C2H2-type domain-containing protein" evidence="2">
    <location>
        <begin position="25"/>
        <end position="789"/>
    </location>
</feature>
<sequence length="789" mass="88002">MSPSCGAMRLLIIQIIFCSIPALSKLIAVDLKPIGPSPEHLERGGEVEDLFRPTTNTSIHYVDTANQDAVHNYTFSHDTHSYVQLDRLYSKLNGSRVTFKDVNTDVDFKTDLWLQFNDIEDYKAAKTAWAPFISNLIFLVSDEFAFEGLGDQSVYRPASLECREMDGVIIIHAKPEPSDWQSIAHGRSSHAMTLEIRIGQIPEGYSADPRSEDEKEMLTKRSSSSLSLSGEYIFNFGDKTWDPEETILKYNHKFALPIPTVTCKNCTSRGKMHASYRFKLKLFEGGSHKLKRSDDASSPSPQQLEGAREFYNEVREYQRRKKHTEQRDKRQAGPHAQSVTRRDDDDDDNSDEEQCPCTKDNPLLHPIRAGVRCLCESVSNFFHGKESHCWDKLENCADCYEDVGDYLGHLLDEHLVEAEVEMNVIEDIELAIQVAVEVPLSVSCSGTFDYYPPDVLITSFAVSGNIAGGPPGIFSHPGWTVNGDAAQKISDQYNGKGELYPYYQKQKPKEGDGKFGWGARMIAAPPLSLQLGITANGGANITLPGLSVKLPAGDFFKMDLLADDKLQHNLHPKVEYRDAKVVLTQDPSLDISIQLGPRVSINLISYNGESKLVKTIIGRPFDLGARVDLVRLDLILKEANDVDKNCMPKGNTGIASALSFETIVRQGMSAWFQLGPFRWDTSNIGKLDKGDVAIPGLYVSKSLYKHCIDTGFVKAFKDVSNNLVESICDAANEIGRKAAEELNDWFAEHPGKAEPINVTTTWDRDRKMQQAQIEASMMGMDSLGPRDEP</sequence>
<evidence type="ECO:0000313" key="3">
    <source>
        <dbReference type="EMBL" id="KAK5708113.1"/>
    </source>
</evidence>
<feature type="signal peptide" evidence="2">
    <location>
        <begin position="1"/>
        <end position="24"/>
    </location>
</feature>
<evidence type="ECO:0008006" key="5">
    <source>
        <dbReference type="Google" id="ProtNLM"/>
    </source>
</evidence>
<evidence type="ECO:0000256" key="2">
    <source>
        <dbReference type="SAM" id="SignalP"/>
    </source>
</evidence>
<dbReference type="EMBL" id="JAVRQU010000001">
    <property type="protein sequence ID" value="KAK5708113.1"/>
    <property type="molecule type" value="Genomic_DNA"/>
</dbReference>
<dbReference type="Proteomes" id="UP001310594">
    <property type="component" value="Unassembled WGS sequence"/>
</dbReference>
<feature type="region of interest" description="Disordered" evidence="1">
    <location>
        <begin position="318"/>
        <end position="356"/>
    </location>
</feature>
<dbReference type="AlphaFoldDB" id="A0AAN7WD35"/>
<proteinExistence type="predicted"/>
<accession>A0AAN7WD35</accession>
<keyword evidence="2" id="KW-0732">Signal</keyword>
<protein>
    <recommendedName>
        <fullName evidence="5">C2H2-type domain-containing protein</fullName>
    </recommendedName>
</protein>
<organism evidence="3 4">
    <name type="scientific">Elasticomyces elasticus</name>
    <dbReference type="NCBI Taxonomy" id="574655"/>
    <lineage>
        <taxon>Eukaryota</taxon>
        <taxon>Fungi</taxon>
        <taxon>Dikarya</taxon>
        <taxon>Ascomycota</taxon>
        <taxon>Pezizomycotina</taxon>
        <taxon>Dothideomycetes</taxon>
        <taxon>Dothideomycetidae</taxon>
        <taxon>Mycosphaerellales</taxon>
        <taxon>Teratosphaeriaceae</taxon>
        <taxon>Elasticomyces</taxon>
    </lineage>
</organism>
<comment type="caution">
    <text evidence="3">The sequence shown here is derived from an EMBL/GenBank/DDBJ whole genome shotgun (WGS) entry which is preliminary data.</text>
</comment>
<feature type="compositionally biased region" description="Acidic residues" evidence="1">
    <location>
        <begin position="344"/>
        <end position="354"/>
    </location>
</feature>
<name>A0AAN7WD35_9PEZI</name>
<gene>
    <name evidence="3" type="ORF">LTR97_000653</name>
</gene>
<evidence type="ECO:0000256" key="1">
    <source>
        <dbReference type="SAM" id="MobiDB-lite"/>
    </source>
</evidence>
<reference evidence="3" key="1">
    <citation type="submission" date="2023-08" db="EMBL/GenBank/DDBJ databases">
        <title>Black Yeasts Isolated from many extreme environments.</title>
        <authorList>
            <person name="Coleine C."/>
            <person name="Stajich J.E."/>
            <person name="Selbmann L."/>
        </authorList>
    </citation>
    <scope>NUCLEOTIDE SEQUENCE</scope>
    <source>
        <strain evidence="3">CCFEE 5810</strain>
    </source>
</reference>
<evidence type="ECO:0000313" key="4">
    <source>
        <dbReference type="Proteomes" id="UP001310594"/>
    </source>
</evidence>